<dbReference type="GO" id="GO:0001786">
    <property type="term" value="F:phosphatidylserine binding"/>
    <property type="evidence" value="ECO:0007669"/>
    <property type="project" value="TreeGrafter"/>
</dbReference>
<dbReference type="FunFam" id="2.60.40.150:FF:000051">
    <property type="entry name" value="Synaptotagmin 11"/>
    <property type="match status" value="1"/>
</dbReference>
<dbReference type="EMBL" id="JAIZAY010000014">
    <property type="protein sequence ID" value="KAJ8029816.1"/>
    <property type="molecule type" value="Genomic_DNA"/>
</dbReference>
<feature type="transmembrane region" description="Helical" evidence="12">
    <location>
        <begin position="20"/>
        <end position="42"/>
    </location>
</feature>
<dbReference type="Gene3D" id="2.60.40.150">
    <property type="entry name" value="C2 domain"/>
    <property type="match status" value="2"/>
</dbReference>
<name>A0A9Q1BNB7_HOLLE</name>
<sequence length="428" mass="48062">MTMPEKTAQRDFEHPFHVSVTLVAALCIAVTLSVALLFVTACKCYRKRSRSSFLVSRRGIKTFYTRPSGSAHSSSDLSSPDLPPSRTPSPLLTPIEGTAKSPGKIYAGTTGGVKLDPATLSKECYTEESETKDEGPAEKVEEATEDLGEERQNMGILNLSIEYNNEKNVFIVTIHRASYLPAKDPQSGTSDPYIKLCLLPEKKHKVKTRVLRKTLNPVYEETFTFYGLAYNQLQGITLHFIVMSFDRFSRDDVIGEVVVPLANVDLSGPEVNMTREIKQRVPRLSKSQGRGEILVSLCHQPAANRLTVVVLKAKNLPKMDVTGLADPYVKINMLYGNQRMAKKKTRLKKRTLNPVFNESFLFDIPQEGLEDISLEFQVLDHDRVTKNEVIGRLEIGPSCEAETSQSLHWQEVLQNPRKQIAEWHKLTE</sequence>
<dbReference type="PRINTS" id="PR00399">
    <property type="entry name" value="SYNAPTOTAGMN"/>
</dbReference>
<keyword evidence="15" id="KW-1185">Reference proteome</keyword>
<dbReference type="InterPro" id="IPR001565">
    <property type="entry name" value="Synaptotagmin"/>
</dbReference>
<dbReference type="PANTHER" id="PTHR10024:SF369">
    <property type="entry name" value="FI18813P1"/>
    <property type="match status" value="1"/>
</dbReference>
<dbReference type="GO" id="GO:0000149">
    <property type="term" value="F:SNARE binding"/>
    <property type="evidence" value="ECO:0007669"/>
    <property type="project" value="TreeGrafter"/>
</dbReference>
<evidence type="ECO:0000256" key="6">
    <source>
        <dbReference type="ARBA" id="ARBA00022837"/>
    </source>
</evidence>
<reference evidence="14" key="1">
    <citation type="submission" date="2021-10" db="EMBL/GenBank/DDBJ databases">
        <title>Tropical sea cucumber genome reveals ecological adaptation and Cuvierian tubules defense mechanism.</title>
        <authorList>
            <person name="Chen T."/>
        </authorList>
    </citation>
    <scope>NUCLEOTIDE SEQUENCE</scope>
    <source>
        <strain evidence="14">Nanhai2018</strain>
        <tissue evidence="14">Muscle</tissue>
    </source>
</reference>
<protein>
    <submittedName>
        <fullName evidence="14">Synaptotagmin-4</fullName>
    </submittedName>
</protein>
<evidence type="ECO:0000256" key="11">
    <source>
        <dbReference type="SAM" id="MobiDB-lite"/>
    </source>
</evidence>
<evidence type="ECO:0000313" key="15">
    <source>
        <dbReference type="Proteomes" id="UP001152320"/>
    </source>
</evidence>
<keyword evidence="6" id="KW-0106">Calcium</keyword>
<evidence type="ECO:0000256" key="1">
    <source>
        <dbReference type="ARBA" id="ARBA00004156"/>
    </source>
</evidence>
<feature type="compositionally biased region" description="Low complexity" evidence="11">
    <location>
        <begin position="67"/>
        <end position="80"/>
    </location>
</feature>
<dbReference type="PANTHER" id="PTHR10024">
    <property type="entry name" value="SYNAPTOTAGMIN"/>
    <property type="match status" value="1"/>
</dbReference>
<dbReference type="InterPro" id="IPR000008">
    <property type="entry name" value="C2_dom"/>
</dbReference>
<dbReference type="PRINTS" id="PR00360">
    <property type="entry name" value="C2DOMAIN"/>
</dbReference>
<dbReference type="GO" id="GO:0005509">
    <property type="term" value="F:calcium ion binding"/>
    <property type="evidence" value="ECO:0007669"/>
    <property type="project" value="TreeGrafter"/>
</dbReference>
<dbReference type="GO" id="GO:0048791">
    <property type="term" value="P:calcium ion-regulated exocytosis of neurotransmitter"/>
    <property type="evidence" value="ECO:0007669"/>
    <property type="project" value="TreeGrafter"/>
</dbReference>
<dbReference type="GO" id="GO:0030424">
    <property type="term" value="C:axon"/>
    <property type="evidence" value="ECO:0007669"/>
    <property type="project" value="TreeGrafter"/>
</dbReference>
<feature type="region of interest" description="Disordered" evidence="11">
    <location>
        <begin position="65"/>
        <end position="98"/>
    </location>
</feature>
<dbReference type="GO" id="GO:1903531">
    <property type="term" value="P:negative regulation of secretion by cell"/>
    <property type="evidence" value="ECO:0007669"/>
    <property type="project" value="UniProtKB-ARBA"/>
</dbReference>
<evidence type="ECO:0000256" key="4">
    <source>
        <dbReference type="ARBA" id="ARBA00022723"/>
    </source>
</evidence>
<keyword evidence="2" id="KW-0597">Phosphoprotein</keyword>
<evidence type="ECO:0000313" key="14">
    <source>
        <dbReference type="EMBL" id="KAJ8029816.1"/>
    </source>
</evidence>
<keyword evidence="7 12" id="KW-1133">Transmembrane helix</keyword>
<dbReference type="CDD" id="cd08404">
    <property type="entry name" value="C2B_Synaptotagmin-4"/>
    <property type="match status" value="1"/>
</dbReference>
<dbReference type="OrthoDB" id="67700at2759"/>
<comment type="subcellular location">
    <subcellularLocation>
        <location evidence="1">Cytoplasmic vesicle membrane</location>
    </subcellularLocation>
    <subcellularLocation>
        <location evidence="10">Endomembrane system</location>
        <topology evidence="10">Single-pass membrane protein</topology>
    </subcellularLocation>
</comment>
<dbReference type="GO" id="GO:0030659">
    <property type="term" value="C:cytoplasmic vesicle membrane"/>
    <property type="evidence" value="ECO:0007669"/>
    <property type="project" value="UniProtKB-SubCell"/>
</dbReference>
<keyword evidence="3 12" id="KW-0812">Transmembrane</keyword>
<evidence type="ECO:0000256" key="3">
    <source>
        <dbReference type="ARBA" id="ARBA00022692"/>
    </source>
</evidence>
<evidence type="ECO:0000256" key="7">
    <source>
        <dbReference type="ARBA" id="ARBA00022989"/>
    </source>
</evidence>
<dbReference type="SUPFAM" id="SSF49562">
    <property type="entry name" value="C2 domain (Calcium/lipid-binding domain, CaLB)"/>
    <property type="match status" value="2"/>
</dbReference>
<keyword evidence="4" id="KW-0479">Metal-binding</keyword>
<dbReference type="Proteomes" id="UP001152320">
    <property type="component" value="Chromosome 14"/>
</dbReference>
<dbReference type="PROSITE" id="PS50004">
    <property type="entry name" value="C2"/>
    <property type="match status" value="2"/>
</dbReference>
<dbReference type="GO" id="GO:0070382">
    <property type="term" value="C:exocytic vesicle"/>
    <property type="evidence" value="ECO:0007669"/>
    <property type="project" value="TreeGrafter"/>
</dbReference>
<dbReference type="InterPro" id="IPR035892">
    <property type="entry name" value="C2_domain_sf"/>
</dbReference>
<dbReference type="GO" id="GO:0030276">
    <property type="term" value="F:clathrin binding"/>
    <property type="evidence" value="ECO:0007669"/>
    <property type="project" value="TreeGrafter"/>
</dbReference>
<dbReference type="GO" id="GO:0005544">
    <property type="term" value="F:calcium-dependent phospholipid binding"/>
    <property type="evidence" value="ECO:0007669"/>
    <property type="project" value="TreeGrafter"/>
</dbReference>
<keyword evidence="9" id="KW-0968">Cytoplasmic vesicle</keyword>
<dbReference type="GO" id="GO:0098793">
    <property type="term" value="C:presynapse"/>
    <property type="evidence" value="ECO:0007669"/>
    <property type="project" value="GOC"/>
</dbReference>
<evidence type="ECO:0000256" key="8">
    <source>
        <dbReference type="ARBA" id="ARBA00023136"/>
    </source>
</evidence>
<gene>
    <name evidence="14" type="ORF">HOLleu_29310</name>
</gene>
<dbReference type="FunFam" id="2.60.40.150:FF:000039">
    <property type="entry name" value="Synaptotagmin 11"/>
    <property type="match status" value="1"/>
</dbReference>
<evidence type="ECO:0000256" key="2">
    <source>
        <dbReference type="ARBA" id="ARBA00022553"/>
    </source>
</evidence>
<dbReference type="GO" id="GO:0006906">
    <property type="term" value="P:vesicle fusion"/>
    <property type="evidence" value="ECO:0007669"/>
    <property type="project" value="TreeGrafter"/>
</dbReference>
<dbReference type="Pfam" id="PF00168">
    <property type="entry name" value="C2"/>
    <property type="match status" value="2"/>
</dbReference>
<keyword evidence="8 12" id="KW-0472">Membrane</keyword>
<organism evidence="14 15">
    <name type="scientific">Holothuria leucospilota</name>
    <name type="common">Black long sea cucumber</name>
    <name type="synonym">Mertensiothuria leucospilota</name>
    <dbReference type="NCBI Taxonomy" id="206669"/>
    <lineage>
        <taxon>Eukaryota</taxon>
        <taxon>Metazoa</taxon>
        <taxon>Echinodermata</taxon>
        <taxon>Eleutherozoa</taxon>
        <taxon>Echinozoa</taxon>
        <taxon>Holothuroidea</taxon>
        <taxon>Aspidochirotacea</taxon>
        <taxon>Aspidochirotida</taxon>
        <taxon>Holothuriidae</taxon>
        <taxon>Holothuria</taxon>
    </lineage>
</organism>
<feature type="domain" description="C2" evidence="13">
    <location>
        <begin position="289"/>
        <end position="424"/>
    </location>
</feature>
<feature type="compositionally biased region" description="Basic and acidic residues" evidence="11">
    <location>
        <begin position="132"/>
        <end position="142"/>
    </location>
</feature>
<proteinExistence type="predicted"/>
<evidence type="ECO:0000259" key="13">
    <source>
        <dbReference type="PROSITE" id="PS50004"/>
    </source>
</evidence>
<dbReference type="AlphaFoldDB" id="A0A9Q1BNB7"/>
<feature type="region of interest" description="Disordered" evidence="11">
    <location>
        <begin position="125"/>
        <end position="147"/>
    </location>
</feature>
<evidence type="ECO:0000256" key="5">
    <source>
        <dbReference type="ARBA" id="ARBA00022737"/>
    </source>
</evidence>
<evidence type="ECO:0000256" key="12">
    <source>
        <dbReference type="SAM" id="Phobius"/>
    </source>
</evidence>
<keyword evidence="5" id="KW-0677">Repeat</keyword>
<dbReference type="SMART" id="SM00239">
    <property type="entry name" value="C2"/>
    <property type="match status" value="2"/>
</dbReference>
<comment type="caution">
    <text evidence="14">The sequence shown here is derived from an EMBL/GenBank/DDBJ whole genome shotgun (WGS) entry which is preliminary data.</text>
</comment>
<dbReference type="CDD" id="cd08388">
    <property type="entry name" value="C2A_Synaptotagmin-4-11"/>
    <property type="match status" value="1"/>
</dbReference>
<evidence type="ECO:0000256" key="10">
    <source>
        <dbReference type="ARBA" id="ARBA00037847"/>
    </source>
</evidence>
<accession>A0A9Q1BNB7</accession>
<evidence type="ECO:0000256" key="9">
    <source>
        <dbReference type="ARBA" id="ARBA00023329"/>
    </source>
</evidence>
<dbReference type="GO" id="GO:0005886">
    <property type="term" value="C:plasma membrane"/>
    <property type="evidence" value="ECO:0007669"/>
    <property type="project" value="TreeGrafter"/>
</dbReference>
<feature type="domain" description="C2" evidence="13">
    <location>
        <begin position="153"/>
        <end position="275"/>
    </location>
</feature>